<feature type="transmembrane region" description="Helical" evidence="2">
    <location>
        <begin position="638"/>
        <end position="660"/>
    </location>
</feature>
<evidence type="ECO:0000256" key="1">
    <source>
        <dbReference type="SAM" id="Coils"/>
    </source>
</evidence>
<keyword evidence="1" id="KW-0175">Coiled coil</keyword>
<dbReference type="AlphaFoldDB" id="A0A8J4EHA0"/>
<sequence length="973" mass="107677">MTYPTYNPLSAQATFTLEGSDLAARSVPTLVRPAVRRMLQVCRRFVTGLPDEMASGRAAALFGEHGSGKTHTFWYVLNELAELRRADMPWPLVVYVRADGPDPLELYRRFTSKLNMADFLDACNRAFISVAGEILSSRGEEPDQQPDASVLETTGSLSVLLEYFDRYQIEETAVRQRQIEELDSLGNRQTDFQRIITGLSRRDLAEAAFRWLTAGTLFPRDLERLGVSAPLQTRSQIRTGLQLIAVMLRRAGTPLLLVLDQAEAFLTGPDGKLDKQNAGTLRSVAEAVPRERGMFVMGCAAEAWHALPADIHQRFGPAVFESEALSDRGARDLLAVYLAPWAGEHDHGGTIHPFTDEAVRWVLQSSGGNVRHFLQTCAYLFDQACPRQELITGEMAHDLHLPGEVAEYTRESVAADVEEVLRASSVPYELTSVVQEKPVEFRLLGPDRKPTVFIQVMDAVFGSDDVAAALTSVRLVKESRRLAPSAKAVLVVCGYVSSGAERLLADAVDELLVARDESFADRMRAVVSQVTSPAGETGRSIDAETVERIEATLAALQEARRDDATLIRDQLATFTREMDRRQAATQLEGLRTAWAVERQRIEHERRQARADRAQRDFDQLEKLTAAAEREWNARMVRLPAIAAGVLFSLTLLVAGCSGVTLSLVRSAASLPAVYAVAVLVFMTLAALLIAGNGTRWGRGLARRELAGPAQSLDDLDRLAWRYVQSGRASRRDLADRNPHLRYAALAADQGEVPAPDLLRAMLAERSAVLRRHIAARLARTDGGMVTLMDWAGDRLAQGNSQAGRHELSVAIEVSTRDGQQWLPEWHRRLRLPLTTLAILCGQPIDPENFLDSFLVEVDSPHLSRRVDGLLPGLARAFVTDDDSELLAVVEEVPERLVRQAADQTSPVGDGLGTYDWLQQRDRIDELHLFFSKVLLYMNFGASLRYGSRSDEEFSVQARSLTGLHRPANRMAAD</sequence>
<keyword evidence="2" id="KW-1133">Transmembrane helix</keyword>
<reference evidence="3" key="1">
    <citation type="submission" date="2021-01" db="EMBL/GenBank/DDBJ databases">
        <title>Whole genome shotgun sequence of Virgisporangium ochraceum NBRC 16418.</title>
        <authorList>
            <person name="Komaki H."/>
            <person name="Tamura T."/>
        </authorList>
    </citation>
    <scope>NUCLEOTIDE SEQUENCE</scope>
    <source>
        <strain evidence="3">NBRC 16418</strain>
    </source>
</reference>
<keyword evidence="2" id="KW-0472">Membrane</keyword>
<keyword evidence="4" id="KW-1185">Reference proteome</keyword>
<evidence type="ECO:0000313" key="3">
    <source>
        <dbReference type="EMBL" id="GIJ74516.1"/>
    </source>
</evidence>
<evidence type="ECO:0000313" key="4">
    <source>
        <dbReference type="Proteomes" id="UP000635606"/>
    </source>
</evidence>
<feature type="transmembrane region" description="Helical" evidence="2">
    <location>
        <begin position="672"/>
        <end position="693"/>
    </location>
</feature>
<dbReference type="RefSeq" id="WP_203934318.1">
    <property type="nucleotide sequence ID" value="NZ_BOPH01000138.1"/>
</dbReference>
<protein>
    <submittedName>
        <fullName evidence="3">Uncharacterized protein</fullName>
    </submittedName>
</protein>
<dbReference type="Proteomes" id="UP000635606">
    <property type="component" value="Unassembled WGS sequence"/>
</dbReference>
<dbReference type="InterPro" id="IPR027417">
    <property type="entry name" value="P-loop_NTPase"/>
</dbReference>
<comment type="caution">
    <text evidence="3">The sequence shown here is derived from an EMBL/GenBank/DDBJ whole genome shotgun (WGS) entry which is preliminary data.</text>
</comment>
<feature type="coiled-coil region" evidence="1">
    <location>
        <begin position="596"/>
        <end position="630"/>
    </location>
</feature>
<dbReference type="EMBL" id="BOPH01000138">
    <property type="protein sequence ID" value="GIJ74516.1"/>
    <property type="molecule type" value="Genomic_DNA"/>
</dbReference>
<organism evidence="3 4">
    <name type="scientific">Virgisporangium ochraceum</name>
    <dbReference type="NCBI Taxonomy" id="65505"/>
    <lineage>
        <taxon>Bacteria</taxon>
        <taxon>Bacillati</taxon>
        <taxon>Actinomycetota</taxon>
        <taxon>Actinomycetes</taxon>
        <taxon>Micromonosporales</taxon>
        <taxon>Micromonosporaceae</taxon>
        <taxon>Virgisporangium</taxon>
    </lineage>
</organism>
<keyword evidence="2" id="KW-0812">Transmembrane</keyword>
<gene>
    <name evidence="3" type="ORF">Voc01_094330</name>
</gene>
<evidence type="ECO:0000256" key="2">
    <source>
        <dbReference type="SAM" id="Phobius"/>
    </source>
</evidence>
<dbReference type="SUPFAM" id="SSF52540">
    <property type="entry name" value="P-loop containing nucleoside triphosphate hydrolases"/>
    <property type="match status" value="1"/>
</dbReference>
<proteinExistence type="predicted"/>
<accession>A0A8J4EHA0</accession>
<name>A0A8J4EHA0_9ACTN</name>